<keyword evidence="3" id="KW-1185">Reference proteome</keyword>
<dbReference type="Proteomes" id="UP000030351">
    <property type="component" value="Unassembled WGS sequence"/>
</dbReference>
<accession>A0A0A4A072</accession>
<gene>
    <name evidence="2" type="ORF">NG99_17025</name>
</gene>
<dbReference type="STRING" id="371042.NG99_17025"/>
<name>A0A0A4A072_9GAMM</name>
<evidence type="ECO:0000313" key="3">
    <source>
        <dbReference type="Proteomes" id="UP000030351"/>
    </source>
</evidence>
<feature type="domain" description="ParE-like toxin" evidence="1">
    <location>
        <begin position="10"/>
        <end position="68"/>
    </location>
</feature>
<dbReference type="AlphaFoldDB" id="A0A0A4A072"/>
<comment type="caution">
    <text evidence="2">The sequence shown here is derived from an EMBL/GenBank/DDBJ whole genome shotgun (WGS) entry which is preliminary data.</text>
</comment>
<dbReference type="Pfam" id="PF24732">
    <property type="entry name" value="ParE_like"/>
    <property type="match status" value="1"/>
</dbReference>
<dbReference type="eggNOG" id="ENOG502ZFY9">
    <property type="taxonomic scope" value="Bacteria"/>
</dbReference>
<evidence type="ECO:0000313" key="2">
    <source>
        <dbReference type="EMBL" id="KGT91268.1"/>
    </source>
</evidence>
<dbReference type="EMBL" id="JRUQ01000048">
    <property type="protein sequence ID" value="KGT91268.1"/>
    <property type="molecule type" value="Genomic_DNA"/>
</dbReference>
<protein>
    <recommendedName>
        <fullName evidence="1">ParE-like toxin domain-containing protein</fullName>
    </recommendedName>
</protein>
<reference evidence="2 3" key="1">
    <citation type="submission" date="2014-10" db="EMBL/GenBank/DDBJ databases">
        <title>Genome sequence of Erwinia typographi M043b.</title>
        <authorList>
            <person name="Chan K.-G."/>
            <person name="Tan W.-S."/>
        </authorList>
    </citation>
    <scope>NUCLEOTIDE SEQUENCE [LARGE SCALE GENOMIC DNA]</scope>
    <source>
        <strain evidence="2 3">M043b</strain>
    </source>
</reference>
<proteinExistence type="predicted"/>
<evidence type="ECO:0000259" key="1">
    <source>
        <dbReference type="Pfam" id="PF24732"/>
    </source>
</evidence>
<sequence length="73" mass="8699">MTLSVFKAPEWVIIQATKRLAQYRKRRVFPCRIHGTGYLSLRVNPRWRLLSRNNGKDWQLMTHAVYNNIKDGK</sequence>
<organism evidence="2 3">
    <name type="scientific">Erwinia typographi</name>
    <dbReference type="NCBI Taxonomy" id="371042"/>
    <lineage>
        <taxon>Bacteria</taxon>
        <taxon>Pseudomonadati</taxon>
        <taxon>Pseudomonadota</taxon>
        <taxon>Gammaproteobacteria</taxon>
        <taxon>Enterobacterales</taxon>
        <taxon>Erwiniaceae</taxon>
        <taxon>Erwinia</taxon>
    </lineage>
</organism>
<dbReference type="InterPro" id="IPR056925">
    <property type="entry name" value="ParE-like"/>
</dbReference>